<evidence type="ECO:0000313" key="3">
    <source>
        <dbReference type="Proteomes" id="UP000056090"/>
    </source>
</evidence>
<evidence type="ECO:0000256" key="1">
    <source>
        <dbReference type="SAM" id="Phobius"/>
    </source>
</evidence>
<dbReference type="RefSeq" id="WP_044055870.1">
    <property type="nucleotide sequence ID" value="NZ_CBCSKJ010000006.1"/>
</dbReference>
<feature type="transmembrane region" description="Helical" evidence="1">
    <location>
        <begin position="46"/>
        <end position="69"/>
    </location>
</feature>
<dbReference type="GeneID" id="78253852"/>
<feature type="transmembrane region" description="Helical" evidence="1">
    <location>
        <begin position="287"/>
        <end position="308"/>
    </location>
</feature>
<feature type="transmembrane region" description="Helical" evidence="1">
    <location>
        <begin position="357"/>
        <end position="377"/>
    </location>
</feature>
<feature type="transmembrane region" description="Helical" evidence="1">
    <location>
        <begin position="90"/>
        <end position="121"/>
    </location>
</feature>
<name>A0A075NW20_9ALTE</name>
<keyword evidence="3" id="KW-1185">Reference proteome</keyword>
<reference evidence="2 3" key="1">
    <citation type="submission" date="2014-06" db="EMBL/GenBank/DDBJ databases">
        <title>Genomes of Alteromonas australica, a world apart.</title>
        <authorList>
            <person name="Gonzaga A."/>
            <person name="Lopez-Perez M."/>
            <person name="Rodriguez-Valera F."/>
        </authorList>
    </citation>
    <scope>NUCLEOTIDE SEQUENCE [LARGE SCALE GENOMIC DNA]</scope>
    <source>
        <strain evidence="2 3">H 17</strain>
    </source>
</reference>
<evidence type="ECO:0000313" key="2">
    <source>
        <dbReference type="EMBL" id="AIF97688.1"/>
    </source>
</evidence>
<dbReference type="AlphaFoldDB" id="A0A075NW20"/>
<gene>
    <name evidence="2" type="ORF">EP13_02700</name>
</gene>
<keyword evidence="1" id="KW-0472">Membrane</keyword>
<feature type="transmembrane region" description="Helical" evidence="1">
    <location>
        <begin position="329"/>
        <end position="351"/>
    </location>
</feature>
<accession>A0A075NW20</accession>
<feature type="transmembrane region" description="Helical" evidence="1">
    <location>
        <begin position="194"/>
        <end position="218"/>
    </location>
</feature>
<feature type="transmembrane region" description="Helical" evidence="1">
    <location>
        <begin position="127"/>
        <end position="149"/>
    </location>
</feature>
<dbReference type="Proteomes" id="UP000056090">
    <property type="component" value="Chromosome"/>
</dbReference>
<protein>
    <submittedName>
        <fullName evidence="2">Membrane protein</fullName>
    </submittedName>
</protein>
<proteinExistence type="predicted"/>
<dbReference type="eggNOG" id="COG1914">
    <property type="taxonomic scope" value="Bacteria"/>
</dbReference>
<keyword evidence="1" id="KW-0812">Transmembrane</keyword>
<feature type="transmembrane region" description="Helical" evidence="1">
    <location>
        <begin position="238"/>
        <end position="258"/>
    </location>
</feature>
<feature type="transmembrane region" description="Helical" evidence="1">
    <location>
        <begin position="398"/>
        <end position="420"/>
    </location>
</feature>
<dbReference type="EMBL" id="CP008849">
    <property type="protein sequence ID" value="AIF97688.1"/>
    <property type="molecule type" value="Genomic_DNA"/>
</dbReference>
<organism evidence="2 3">
    <name type="scientific">Alteromonas australica</name>
    <dbReference type="NCBI Taxonomy" id="589873"/>
    <lineage>
        <taxon>Bacteria</taxon>
        <taxon>Pseudomonadati</taxon>
        <taxon>Pseudomonadota</taxon>
        <taxon>Gammaproteobacteria</taxon>
        <taxon>Alteromonadales</taxon>
        <taxon>Alteromonadaceae</taxon>
        <taxon>Alteromonas/Salinimonas group</taxon>
        <taxon>Alteromonas</taxon>
    </lineage>
</organism>
<keyword evidence="1" id="KW-1133">Transmembrane helix</keyword>
<dbReference type="KEGG" id="aal:EP13_02700"/>
<feature type="transmembrane region" description="Helical" evidence="1">
    <location>
        <begin position="156"/>
        <end position="174"/>
    </location>
</feature>
<sequence>MSELSQPTPWAKCAAFLRLLGPGVLMATAAVGGSHLVASTQAGAKFGWQLIVLILAVNVLKYPFFRAGVSYTISTKETLQQGYRKMGKGYLGLALALNIVASVVNAAALLLFAASLLAYFIPFDVSVAVTGAAVLCAILFILLAGHFAALDGVAKGIMAVLVIATFAAFLMALFNGPVQPSGYVSPSPWTMATLGFLVITMGWMPAPIEISSITSLWLKRQCKVQPVSARSALFDFNLGYAVTTLLALMFLALGALVLHGSGETLATSGIGFSQQLVSLYANTIGPWSHWLIALVAFLCIFGSALTVYDGYARVIAEAIALLAPTKLSTTAVFTPVLITMAICSFSIVLFFKSALLAMLGFAMTLAFLTTPIFAWLNHGLVKRFALHPDVKANKLVQILSYAGLLYLFGFLLLFVGWKWFG</sequence>